<dbReference type="Pfam" id="PF00977">
    <property type="entry name" value="His_biosynth"/>
    <property type="match status" value="1"/>
</dbReference>
<dbReference type="InterPro" id="IPR006062">
    <property type="entry name" value="His_biosynth"/>
</dbReference>
<dbReference type="KEGG" id="psl:Psta_1672"/>
<organism evidence="6 7">
    <name type="scientific">Pirellula staleyi (strain ATCC 27377 / DSM 6068 / ICPB 4128)</name>
    <name type="common">Pirella staleyi</name>
    <dbReference type="NCBI Taxonomy" id="530564"/>
    <lineage>
        <taxon>Bacteria</taxon>
        <taxon>Pseudomonadati</taxon>
        <taxon>Planctomycetota</taxon>
        <taxon>Planctomycetia</taxon>
        <taxon>Pirellulales</taxon>
        <taxon>Pirellulaceae</taxon>
        <taxon>Pirellula</taxon>
    </lineage>
</organism>
<name>D2QYD3_PIRSD</name>
<gene>
    <name evidence="6" type="ordered locus">Psta_1672</name>
</gene>
<evidence type="ECO:0000313" key="6">
    <source>
        <dbReference type="EMBL" id="ADB16347.1"/>
    </source>
</evidence>
<dbReference type="PANTHER" id="PTHR43090">
    <property type="entry name" value="1-(5-PHOSPHORIBOSYL)-5-[(5-PHOSPHORIBOSYLAMINO)METHYLIDENEAMINO] IMIDAZOLE-4-CARBOXAMIDE ISOMERASE"/>
    <property type="match status" value="1"/>
</dbReference>
<dbReference type="InterPro" id="IPR044524">
    <property type="entry name" value="Isoase_HisA-like"/>
</dbReference>
<evidence type="ECO:0000256" key="2">
    <source>
        <dbReference type="ARBA" id="ARBA00022605"/>
    </source>
</evidence>
<dbReference type="PANTHER" id="PTHR43090:SF2">
    <property type="entry name" value="1-(5-PHOSPHORIBOSYL)-5-[(5-PHOSPHORIBOSYLAMINO)METHYLIDENEAMINO] IMIDAZOLE-4-CARBOXAMIDE ISOMERASE"/>
    <property type="match status" value="1"/>
</dbReference>
<protein>
    <submittedName>
        <fullName evidence="6">Histidine biosynthesis protein</fullName>
    </submittedName>
</protein>
<dbReference type="GO" id="GO:0003949">
    <property type="term" value="F:1-(5-phosphoribosyl)-5-[(5-phosphoribosylamino)methylideneamino]imidazole-4-carboxamide isomerase activity"/>
    <property type="evidence" value="ECO:0007669"/>
    <property type="project" value="InterPro"/>
</dbReference>
<evidence type="ECO:0000313" key="7">
    <source>
        <dbReference type="Proteomes" id="UP000001887"/>
    </source>
</evidence>
<dbReference type="HOGENOM" id="CLU_048577_2_1_0"/>
<sequence>MKNVVQPRVIPVIDLLGGIVVRGVAGRRSEYRPLESQVTRSIEPAIVARDLVHATRATALYVADLDAIQKGQRSLSIYEQMGASGARLWLDVGIASRADALRFCAELAHSEIPADLVIGLESIETAASLVELGAMARDELSGSAIFSVDMRAGQLISVAAELASRMPLELASLAVRSGFTRILLLDLSAVGVASGIPTLALARQLRDAWGSAIEIIVGGGVRSSDDLLAASQAGADAVLVASAIHSRAIRF</sequence>
<comment type="pathway">
    <text evidence="4">Amino-acid biosynthesis.</text>
</comment>
<reference evidence="6 7" key="1">
    <citation type="journal article" date="2009" name="Stand. Genomic Sci.">
        <title>Complete genome sequence of Pirellula staleyi type strain (ATCC 27377).</title>
        <authorList>
            <person name="Clum A."/>
            <person name="Tindall B.J."/>
            <person name="Sikorski J."/>
            <person name="Ivanova N."/>
            <person name="Mavrommatis K."/>
            <person name="Lucas S."/>
            <person name="Glavina del Rio T."/>
            <person name="Nolan M."/>
            <person name="Chen F."/>
            <person name="Tice H."/>
            <person name="Pitluck S."/>
            <person name="Cheng J.F."/>
            <person name="Chertkov O."/>
            <person name="Brettin T."/>
            <person name="Han C."/>
            <person name="Detter J.C."/>
            <person name="Kuske C."/>
            <person name="Bruce D."/>
            <person name="Goodwin L."/>
            <person name="Ovchinikova G."/>
            <person name="Pati A."/>
            <person name="Mikhailova N."/>
            <person name="Chen A."/>
            <person name="Palaniappan K."/>
            <person name="Land M."/>
            <person name="Hauser L."/>
            <person name="Chang Y.J."/>
            <person name="Jeffries C.D."/>
            <person name="Chain P."/>
            <person name="Rohde M."/>
            <person name="Goker M."/>
            <person name="Bristow J."/>
            <person name="Eisen J.A."/>
            <person name="Markowitz V."/>
            <person name="Hugenholtz P."/>
            <person name="Kyrpides N.C."/>
            <person name="Klenk H.P."/>
            <person name="Lapidus A."/>
        </authorList>
    </citation>
    <scope>NUCLEOTIDE SEQUENCE [LARGE SCALE GENOMIC DNA]</scope>
    <source>
        <strain evidence="7">ATCC 27377 / DSM 6068 / ICPB 4128</strain>
    </source>
</reference>
<evidence type="ECO:0000256" key="5">
    <source>
        <dbReference type="RuleBase" id="RU003657"/>
    </source>
</evidence>
<dbReference type="InterPro" id="IPR013785">
    <property type="entry name" value="Aldolase_TIM"/>
</dbReference>
<dbReference type="Gene3D" id="3.20.20.70">
    <property type="entry name" value="Aldolase class I"/>
    <property type="match status" value="1"/>
</dbReference>
<dbReference type="GO" id="GO:0000105">
    <property type="term" value="P:L-histidine biosynthetic process"/>
    <property type="evidence" value="ECO:0007669"/>
    <property type="project" value="UniProtKB-KW"/>
</dbReference>
<comment type="similarity">
    <text evidence="1 5">Belongs to the HisA/HisF family.</text>
</comment>
<accession>D2QYD3</accession>
<dbReference type="EMBL" id="CP001848">
    <property type="protein sequence ID" value="ADB16347.1"/>
    <property type="molecule type" value="Genomic_DNA"/>
</dbReference>
<dbReference type="Proteomes" id="UP000001887">
    <property type="component" value="Chromosome"/>
</dbReference>
<evidence type="ECO:0000256" key="1">
    <source>
        <dbReference type="ARBA" id="ARBA00009667"/>
    </source>
</evidence>
<dbReference type="OrthoDB" id="1796087at2"/>
<evidence type="ECO:0000256" key="4">
    <source>
        <dbReference type="ARBA" id="ARBA00029440"/>
    </source>
</evidence>
<dbReference type="GO" id="GO:0005737">
    <property type="term" value="C:cytoplasm"/>
    <property type="evidence" value="ECO:0007669"/>
    <property type="project" value="TreeGrafter"/>
</dbReference>
<keyword evidence="7" id="KW-1185">Reference proteome</keyword>
<dbReference type="InterPro" id="IPR011060">
    <property type="entry name" value="RibuloseP-bd_barrel"/>
</dbReference>
<dbReference type="STRING" id="530564.Psta_1672"/>
<dbReference type="AlphaFoldDB" id="D2QYD3"/>
<keyword evidence="3 5" id="KW-0368">Histidine biosynthesis</keyword>
<proteinExistence type="inferred from homology"/>
<dbReference type="eggNOG" id="COG1411">
    <property type="taxonomic scope" value="Bacteria"/>
</dbReference>
<dbReference type="GO" id="GO:0000162">
    <property type="term" value="P:L-tryptophan biosynthetic process"/>
    <property type="evidence" value="ECO:0007669"/>
    <property type="project" value="TreeGrafter"/>
</dbReference>
<dbReference type="SUPFAM" id="SSF51366">
    <property type="entry name" value="Ribulose-phoshate binding barrel"/>
    <property type="match status" value="1"/>
</dbReference>
<evidence type="ECO:0000256" key="3">
    <source>
        <dbReference type="ARBA" id="ARBA00023102"/>
    </source>
</evidence>
<keyword evidence="2 5" id="KW-0028">Amino-acid biosynthesis</keyword>